<evidence type="ECO:0000256" key="6">
    <source>
        <dbReference type="SAM" id="SignalP"/>
    </source>
</evidence>
<reference evidence="8" key="2">
    <citation type="submission" date="2020-09" db="EMBL/GenBank/DDBJ databases">
        <authorList>
            <person name="Sun Q."/>
            <person name="Ohkuma M."/>
        </authorList>
    </citation>
    <scope>NUCLEOTIDE SEQUENCE</scope>
    <source>
        <strain evidence="8">JCM 19831</strain>
    </source>
</reference>
<gene>
    <name evidence="8" type="ORF">GCM10007977_001090</name>
</gene>
<dbReference type="AlphaFoldDB" id="A0A917SXH5"/>
<evidence type="ECO:0000256" key="5">
    <source>
        <dbReference type="SAM" id="Phobius"/>
    </source>
</evidence>
<evidence type="ECO:0000256" key="1">
    <source>
        <dbReference type="ARBA" id="ARBA00022512"/>
    </source>
</evidence>
<evidence type="ECO:0000256" key="4">
    <source>
        <dbReference type="ARBA" id="ARBA00023088"/>
    </source>
</evidence>
<reference evidence="8" key="1">
    <citation type="journal article" date="2014" name="Int. J. Syst. Evol. Microbiol.">
        <title>Complete genome sequence of Corynebacterium casei LMG S-19264T (=DSM 44701T), isolated from a smear-ripened cheese.</title>
        <authorList>
            <consortium name="US DOE Joint Genome Institute (JGI-PGF)"/>
            <person name="Walter F."/>
            <person name="Albersmeier A."/>
            <person name="Kalinowski J."/>
            <person name="Ruckert C."/>
        </authorList>
    </citation>
    <scope>NUCLEOTIDE SEQUENCE</scope>
    <source>
        <strain evidence="8">JCM 19831</strain>
    </source>
</reference>
<evidence type="ECO:0000313" key="9">
    <source>
        <dbReference type="Proteomes" id="UP000642070"/>
    </source>
</evidence>
<keyword evidence="1" id="KW-0134">Cell wall</keyword>
<proteinExistence type="predicted"/>
<evidence type="ECO:0000256" key="3">
    <source>
        <dbReference type="ARBA" id="ARBA00022729"/>
    </source>
</evidence>
<feature type="domain" description="Gram-positive cocci surface proteins LPxTG" evidence="7">
    <location>
        <begin position="134"/>
        <end position="175"/>
    </location>
</feature>
<organism evidence="8 9">
    <name type="scientific">Dactylosporangium sucinum</name>
    <dbReference type="NCBI Taxonomy" id="1424081"/>
    <lineage>
        <taxon>Bacteria</taxon>
        <taxon>Bacillati</taxon>
        <taxon>Actinomycetota</taxon>
        <taxon>Actinomycetes</taxon>
        <taxon>Micromonosporales</taxon>
        <taxon>Micromonosporaceae</taxon>
        <taxon>Dactylosporangium</taxon>
    </lineage>
</organism>
<keyword evidence="3 6" id="KW-0732">Signal</keyword>
<dbReference type="Pfam" id="PF00746">
    <property type="entry name" value="Gram_pos_anchor"/>
    <property type="match status" value="1"/>
</dbReference>
<protein>
    <recommendedName>
        <fullName evidence="7">Gram-positive cocci surface proteins LPxTG domain-containing protein</fullName>
    </recommendedName>
</protein>
<evidence type="ECO:0000259" key="7">
    <source>
        <dbReference type="Pfam" id="PF00746"/>
    </source>
</evidence>
<evidence type="ECO:0000313" key="8">
    <source>
        <dbReference type="EMBL" id="GGM03541.1"/>
    </source>
</evidence>
<accession>A0A917SXH5</accession>
<feature type="transmembrane region" description="Helical" evidence="5">
    <location>
        <begin position="150"/>
        <end position="169"/>
    </location>
</feature>
<dbReference type="RefSeq" id="WP_190247666.1">
    <property type="nucleotide sequence ID" value="NZ_BMPI01000001.1"/>
</dbReference>
<feature type="chain" id="PRO_5037848779" description="Gram-positive cocci surface proteins LPxTG domain-containing protein" evidence="6">
    <location>
        <begin position="26"/>
        <end position="177"/>
    </location>
</feature>
<keyword evidence="5" id="KW-0472">Membrane</keyword>
<dbReference type="InterPro" id="IPR019931">
    <property type="entry name" value="LPXTG_anchor"/>
</dbReference>
<dbReference type="EMBL" id="BMPI01000001">
    <property type="protein sequence ID" value="GGM03541.1"/>
    <property type="molecule type" value="Genomic_DNA"/>
</dbReference>
<keyword evidence="4" id="KW-0572">Peptidoglycan-anchor</keyword>
<keyword evidence="9" id="KW-1185">Reference proteome</keyword>
<comment type="caution">
    <text evidence="8">The sequence shown here is derived from an EMBL/GenBank/DDBJ whole genome shotgun (WGS) entry which is preliminary data.</text>
</comment>
<sequence length="177" mass="17651">MKLGKAAAAAAAACVAMLVPGTAASAHVSEVEGAVVCDIGTGSLTVTWTLRNLYPQVATLSKVTLSPEVDGVRSPKTIAAKHGDKPGEVTFSYPLSPKNGSVSISYVGTWPDGYTKGFHGAAEGRSSCAAASAPPASSRPTLPVTGSSPAVSVVIGGTLLAAGGALLLFGRRRSETA</sequence>
<dbReference type="NCBIfam" id="TIGR01167">
    <property type="entry name" value="LPXTG_anchor"/>
    <property type="match status" value="1"/>
</dbReference>
<evidence type="ECO:0000256" key="2">
    <source>
        <dbReference type="ARBA" id="ARBA00022525"/>
    </source>
</evidence>
<keyword evidence="2" id="KW-0964">Secreted</keyword>
<keyword evidence="5" id="KW-1133">Transmembrane helix</keyword>
<feature type="signal peptide" evidence="6">
    <location>
        <begin position="1"/>
        <end position="25"/>
    </location>
</feature>
<dbReference type="Proteomes" id="UP000642070">
    <property type="component" value="Unassembled WGS sequence"/>
</dbReference>
<name>A0A917SXH5_9ACTN</name>
<keyword evidence="5" id="KW-0812">Transmembrane</keyword>